<feature type="region of interest" description="Disordered" evidence="1">
    <location>
        <begin position="130"/>
        <end position="165"/>
    </location>
</feature>
<reference evidence="2 3" key="1">
    <citation type="journal article" date="2015" name="Genome Biol.">
        <title>Comparative genomics of Steinernema reveals deeply conserved gene regulatory networks.</title>
        <authorList>
            <person name="Dillman A.R."/>
            <person name="Macchietto M."/>
            <person name="Porter C.F."/>
            <person name="Rogers A."/>
            <person name="Williams B."/>
            <person name="Antoshechkin I."/>
            <person name="Lee M.M."/>
            <person name="Goodwin Z."/>
            <person name="Lu X."/>
            <person name="Lewis E.E."/>
            <person name="Goodrich-Blair H."/>
            <person name="Stock S.P."/>
            <person name="Adams B.J."/>
            <person name="Sternberg P.W."/>
            <person name="Mortazavi A."/>
        </authorList>
    </citation>
    <scope>NUCLEOTIDE SEQUENCE [LARGE SCALE GENOMIC DNA]</scope>
    <source>
        <strain evidence="2 3">ALL</strain>
    </source>
</reference>
<accession>A0A4U5M593</accession>
<evidence type="ECO:0000313" key="2">
    <source>
        <dbReference type="EMBL" id="TKR64010.1"/>
    </source>
</evidence>
<comment type="caution">
    <text evidence="2">The sequence shown here is derived from an EMBL/GenBank/DDBJ whole genome shotgun (WGS) entry which is preliminary data.</text>
</comment>
<keyword evidence="3" id="KW-1185">Reference proteome</keyword>
<evidence type="ECO:0000256" key="1">
    <source>
        <dbReference type="SAM" id="MobiDB-lite"/>
    </source>
</evidence>
<organism evidence="2 3">
    <name type="scientific">Steinernema carpocapsae</name>
    <name type="common">Entomopathogenic nematode</name>
    <dbReference type="NCBI Taxonomy" id="34508"/>
    <lineage>
        <taxon>Eukaryota</taxon>
        <taxon>Metazoa</taxon>
        <taxon>Ecdysozoa</taxon>
        <taxon>Nematoda</taxon>
        <taxon>Chromadorea</taxon>
        <taxon>Rhabditida</taxon>
        <taxon>Tylenchina</taxon>
        <taxon>Panagrolaimomorpha</taxon>
        <taxon>Strongyloidoidea</taxon>
        <taxon>Steinernematidae</taxon>
        <taxon>Steinernema</taxon>
    </lineage>
</organism>
<gene>
    <name evidence="2" type="ORF">L596_024608</name>
</gene>
<reference evidence="2 3" key="2">
    <citation type="journal article" date="2019" name="G3 (Bethesda)">
        <title>Hybrid Assembly of the Genome of the Entomopathogenic Nematode Steinernema carpocapsae Identifies the X-Chromosome.</title>
        <authorList>
            <person name="Serra L."/>
            <person name="Macchietto M."/>
            <person name="Macias-Munoz A."/>
            <person name="McGill C.J."/>
            <person name="Rodriguez I.M."/>
            <person name="Rodriguez B."/>
            <person name="Murad R."/>
            <person name="Mortazavi A."/>
        </authorList>
    </citation>
    <scope>NUCLEOTIDE SEQUENCE [LARGE SCALE GENOMIC DNA]</scope>
    <source>
        <strain evidence="2 3">ALL</strain>
    </source>
</reference>
<protein>
    <submittedName>
        <fullName evidence="2">Uncharacterized protein</fullName>
    </submittedName>
</protein>
<dbReference type="Proteomes" id="UP000298663">
    <property type="component" value="Unassembled WGS sequence"/>
</dbReference>
<proteinExistence type="predicted"/>
<evidence type="ECO:0000313" key="3">
    <source>
        <dbReference type="Proteomes" id="UP000298663"/>
    </source>
</evidence>
<dbReference type="EMBL" id="AZBU02000009">
    <property type="protein sequence ID" value="TKR64010.1"/>
    <property type="molecule type" value="Genomic_DNA"/>
</dbReference>
<dbReference type="AlphaFoldDB" id="A0A4U5M593"/>
<sequence>MEGILYPTEYEPEKLTSRRRIDVWGVPLEEPHSPRLLLPRSDFQKPAFWPWASGTREPRSWTYKQLKEFDISEQKVIDKNPERPEIAKNRAKNEIPTITGAKYVLVAVELSIVGIAACCYCAAKNANIPQNSAQGHDMRGRASEGSYRPHQPDNSSQRFYEAFDV</sequence>
<name>A0A4U5M593_STECR</name>